<evidence type="ECO:0008006" key="8">
    <source>
        <dbReference type="Google" id="ProtNLM"/>
    </source>
</evidence>
<dbReference type="EMBL" id="CP019640">
    <property type="protein sequence ID" value="AQQ51983.1"/>
    <property type="molecule type" value="Genomic_DNA"/>
</dbReference>
<sequence>MENTGLKVLVHTSAFFAPFLVPFIVYLIATDEEVKKLSVQAILFQIALTVLIIVSFVLAFFLVGIPLLIVFAAMGFIVPIIGIVKAVNHEKFNYPIVGGLYR</sequence>
<dbReference type="Proteomes" id="UP000188184">
    <property type="component" value="Chromosome"/>
</dbReference>
<keyword evidence="7" id="KW-1185">Reference proteome</keyword>
<keyword evidence="2 5" id="KW-0812">Transmembrane</keyword>
<protein>
    <recommendedName>
        <fullName evidence="8">DUF4870 domain-containing protein</fullName>
    </recommendedName>
</protein>
<feature type="transmembrane region" description="Helical" evidence="5">
    <location>
        <begin position="6"/>
        <end position="29"/>
    </location>
</feature>
<proteinExistence type="predicted"/>
<evidence type="ECO:0000313" key="7">
    <source>
        <dbReference type="Proteomes" id="UP000188184"/>
    </source>
</evidence>
<evidence type="ECO:0000256" key="3">
    <source>
        <dbReference type="ARBA" id="ARBA00022989"/>
    </source>
</evidence>
<dbReference type="Pfam" id="PF09685">
    <property type="entry name" value="MamF_MmsF"/>
    <property type="match status" value="1"/>
</dbReference>
<evidence type="ECO:0000256" key="1">
    <source>
        <dbReference type="ARBA" id="ARBA00004141"/>
    </source>
</evidence>
<dbReference type="OrthoDB" id="2989462at2"/>
<evidence type="ECO:0000256" key="5">
    <source>
        <dbReference type="SAM" id="Phobius"/>
    </source>
</evidence>
<comment type="subcellular location">
    <subcellularLocation>
        <location evidence="1">Membrane</location>
        <topology evidence="1">Multi-pass membrane protein</topology>
    </subcellularLocation>
</comment>
<accession>A0A1Q2KV14</accession>
<dbReference type="RefSeq" id="WP_077587854.1">
    <property type="nucleotide sequence ID" value="NZ_CP019640.1"/>
</dbReference>
<evidence type="ECO:0000256" key="4">
    <source>
        <dbReference type="ARBA" id="ARBA00023136"/>
    </source>
</evidence>
<evidence type="ECO:0000256" key="2">
    <source>
        <dbReference type="ARBA" id="ARBA00022692"/>
    </source>
</evidence>
<gene>
    <name evidence="6" type="ORF">B0X71_01820</name>
</gene>
<name>A0A1Q2KV14_9BACL</name>
<organism evidence="6 7">
    <name type="scientific">Planococcus lenghuensis</name>
    <dbReference type="NCBI Taxonomy" id="2213202"/>
    <lineage>
        <taxon>Bacteria</taxon>
        <taxon>Bacillati</taxon>
        <taxon>Bacillota</taxon>
        <taxon>Bacilli</taxon>
        <taxon>Bacillales</taxon>
        <taxon>Caryophanaceae</taxon>
        <taxon>Planococcus</taxon>
    </lineage>
</organism>
<feature type="transmembrane region" description="Helical" evidence="5">
    <location>
        <begin position="68"/>
        <end position="87"/>
    </location>
</feature>
<keyword evidence="3 5" id="KW-1133">Transmembrane helix</keyword>
<feature type="transmembrane region" description="Helical" evidence="5">
    <location>
        <begin position="41"/>
        <end position="62"/>
    </location>
</feature>
<reference evidence="6 7" key="1">
    <citation type="submission" date="2017-02" db="EMBL/GenBank/DDBJ databases">
        <title>The complete genomic sequence of a novel cold adapted crude oil-degrading bacterium Planococcus qaidamina Y42.</title>
        <authorList>
            <person name="Yang R."/>
        </authorList>
    </citation>
    <scope>NUCLEOTIDE SEQUENCE [LARGE SCALE GENOMIC DNA]</scope>
    <source>
        <strain evidence="6 7">Y42</strain>
    </source>
</reference>
<dbReference type="AlphaFoldDB" id="A0A1Q2KV14"/>
<dbReference type="KEGG" id="pmar:B0X71_01820"/>
<dbReference type="InterPro" id="IPR019109">
    <property type="entry name" value="MamF_MmsF"/>
</dbReference>
<evidence type="ECO:0000313" key="6">
    <source>
        <dbReference type="EMBL" id="AQQ51983.1"/>
    </source>
</evidence>
<keyword evidence="4 5" id="KW-0472">Membrane</keyword>